<feature type="transmembrane region" description="Helical" evidence="12">
    <location>
        <begin position="856"/>
        <end position="883"/>
    </location>
</feature>
<keyword evidence="7 12" id="KW-1133">Transmembrane helix</keyword>
<dbReference type="OrthoDB" id="6250964at2759"/>
<dbReference type="InterPro" id="IPR003598">
    <property type="entry name" value="Ig_sub2"/>
</dbReference>
<gene>
    <name evidence="14" type="primary">Icam5</name>
    <name evidence="14" type="ORF">L345_07151</name>
</gene>
<organism evidence="14 15">
    <name type="scientific">Ophiophagus hannah</name>
    <name type="common">King cobra</name>
    <name type="synonym">Naja hannah</name>
    <dbReference type="NCBI Taxonomy" id="8665"/>
    <lineage>
        <taxon>Eukaryota</taxon>
        <taxon>Metazoa</taxon>
        <taxon>Chordata</taxon>
        <taxon>Craniata</taxon>
        <taxon>Vertebrata</taxon>
        <taxon>Euteleostomi</taxon>
        <taxon>Lepidosauria</taxon>
        <taxon>Squamata</taxon>
        <taxon>Bifurcata</taxon>
        <taxon>Unidentata</taxon>
        <taxon>Episquamata</taxon>
        <taxon>Toxicofera</taxon>
        <taxon>Serpentes</taxon>
        <taxon>Colubroidea</taxon>
        <taxon>Elapidae</taxon>
        <taxon>Elapinae</taxon>
        <taxon>Ophiophagus</taxon>
    </lineage>
</organism>
<dbReference type="InterPro" id="IPR007110">
    <property type="entry name" value="Ig-like_dom"/>
</dbReference>
<evidence type="ECO:0000256" key="2">
    <source>
        <dbReference type="ARBA" id="ARBA00005925"/>
    </source>
</evidence>
<keyword evidence="6" id="KW-0130">Cell adhesion</keyword>
<comment type="caution">
    <text evidence="14">The sequence shown here is derived from an EMBL/GenBank/DDBJ whole genome shotgun (WGS) entry which is preliminary data.</text>
</comment>
<keyword evidence="11" id="KW-0393">Immunoglobulin domain</keyword>
<dbReference type="GO" id="GO:0098609">
    <property type="term" value="P:cell-cell adhesion"/>
    <property type="evidence" value="ECO:0007669"/>
    <property type="project" value="InterPro"/>
</dbReference>
<accession>V8NZP9</accession>
<sequence length="925" mass="102045">MMNFVKAGKEVEETSIYPNGPLNAPDSEANVLSSSVLLSAMKLQWLWYFLPCCFLLPMLLPVGAEQHMFDVTIWPENPVVEHGGSLWLNCSTSCQEADARGGLETSLMKEKKDNGSHWAVFQLVNITEWASATECSFSCYGEHKSVQANIMVYRKWLPCIIAEIPEHVELDPVPIMEMGKVYNLTCRVANAAPVQLLTVTVYKGTEKLHVETFENHSDPGASDILVTFPITAQQDNHMEEVTCHVALDLRPRGQLLEKTSFSEVLKVFDPQLHTLRYVEASSNLSVTCEVAGVFPAEEAQFDLKFAEQILNASITLSGNTVRAETQVSSLPTGNYQLNCTVSLGPITKSAVETVRIYSFPQPSLEIHPSEALANNLVTVLCNSSAPEPPSFSLQIQNASGRILASSDEFALHLNLTAQEEDNGQEFVCVVQLKIDGITITKHTSATLTVFYVPEMDELSCPSNHTWVERTQQTLHCLAKGNPKPSVACFKEGIAYDVEEKKKQVDRSHAGIYNCTATNELSSSTRTVTIHVEYEPEMDDSSCPQNWILTAGTPHVFTCFAWGNPVPTVECTKDGMAYSPGILQNITREYAGSYLCTATNIHGFISRAVSIQVEYKPEMDEANCPSNWTLVEEALPTFLCKADGFPPPEIICTKDNRSYDLSQGQRILANNGIFWCNATNRHGSVAKAVKITVETKPKMDESSCPSNQTWLEGTLQSLACEANGIPTPLVFCAKEGMTGEFYREQNVSRNDSGFYECNATNGHGTERWRVNVEVEFSGSLPIRRGENITITCQADGSPAASYTWRMPHASNVIFLGNNSTAIIVHADGQNNGVYECTASNKHGQQHSQIEIQVEDHWLYIIVIVAIAGATMLVLGGMAGVIYYLKSTACKKGEYNVRDAENSTEATFLNRETPCDIDIYGIQLTRT</sequence>
<dbReference type="InterPro" id="IPR003599">
    <property type="entry name" value="Ig_sub"/>
</dbReference>
<dbReference type="InterPro" id="IPR003987">
    <property type="entry name" value="ICAM_VCAM_N"/>
</dbReference>
<dbReference type="GO" id="GO:0005178">
    <property type="term" value="F:integrin binding"/>
    <property type="evidence" value="ECO:0007669"/>
    <property type="project" value="InterPro"/>
</dbReference>
<dbReference type="SUPFAM" id="SSF48726">
    <property type="entry name" value="Immunoglobulin"/>
    <property type="match status" value="9"/>
</dbReference>
<name>V8NZP9_OPHHA</name>
<evidence type="ECO:0000256" key="7">
    <source>
        <dbReference type="ARBA" id="ARBA00022989"/>
    </source>
</evidence>
<keyword evidence="5" id="KW-0677">Repeat</keyword>
<evidence type="ECO:0000256" key="11">
    <source>
        <dbReference type="ARBA" id="ARBA00023319"/>
    </source>
</evidence>
<dbReference type="Pfam" id="PF21146">
    <property type="entry name" value="ICAM1_3_5_D2"/>
    <property type="match status" value="1"/>
</dbReference>
<dbReference type="InterPro" id="IPR013783">
    <property type="entry name" value="Ig-like_fold"/>
</dbReference>
<keyword evidence="4" id="KW-0732">Signal</keyword>
<evidence type="ECO:0000256" key="6">
    <source>
        <dbReference type="ARBA" id="ARBA00022889"/>
    </source>
</evidence>
<dbReference type="SMART" id="SM00409">
    <property type="entry name" value="IG"/>
    <property type="match status" value="7"/>
</dbReference>
<dbReference type="PANTHER" id="PTHR13771">
    <property type="entry name" value="INTERCELLULAR ADHESION MOLECULE"/>
    <property type="match status" value="1"/>
</dbReference>
<dbReference type="InterPro" id="IPR036179">
    <property type="entry name" value="Ig-like_dom_sf"/>
</dbReference>
<evidence type="ECO:0000256" key="8">
    <source>
        <dbReference type="ARBA" id="ARBA00023136"/>
    </source>
</evidence>
<evidence type="ECO:0000313" key="14">
    <source>
        <dbReference type="EMBL" id="ETE67057.1"/>
    </source>
</evidence>
<dbReference type="Pfam" id="PF13927">
    <property type="entry name" value="Ig_3"/>
    <property type="match status" value="1"/>
</dbReference>
<evidence type="ECO:0000256" key="5">
    <source>
        <dbReference type="ARBA" id="ARBA00022737"/>
    </source>
</evidence>
<evidence type="ECO:0000313" key="15">
    <source>
        <dbReference type="Proteomes" id="UP000018936"/>
    </source>
</evidence>
<dbReference type="Proteomes" id="UP000018936">
    <property type="component" value="Unassembled WGS sequence"/>
</dbReference>
<protein>
    <submittedName>
        <fullName evidence="14">Intercellular adhesion molecule 5</fullName>
    </submittedName>
</protein>
<dbReference type="SMART" id="SM00408">
    <property type="entry name" value="IGc2"/>
    <property type="match status" value="4"/>
</dbReference>
<keyword evidence="15" id="KW-1185">Reference proteome</keyword>
<evidence type="ECO:0000259" key="13">
    <source>
        <dbReference type="PROSITE" id="PS50835"/>
    </source>
</evidence>
<feature type="domain" description="Ig-like" evidence="13">
    <location>
        <begin position="453"/>
        <end position="528"/>
    </location>
</feature>
<evidence type="ECO:0000256" key="9">
    <source>
        <dbReference type="ARBA" id="ARBA00023157"/>
    </source>
</evidence>
<evidence type="ECO:0000256" key="4">
    <source>
        <dbReference type="ARBA" id="ARBA00022729"/>
    </source>
</evidence>
<comment type="similarity">
    <text evidence="2">Belongs to the immunoglobulin superfamily. ICAM family.</text>
</comment>
<evidence type="ECO:0000256" key="1">
    <source>
        <dbReference type="ARBA" id="ARBA00004479"/>
    </source>
</evidence>
<dbReference type="GO" id="GO:0005886">
    <property type="term" value="C:plasma membrane"/>
    <property type="evidence" value="ECO:0007669"/>
    <property type="project" value="TreeGrafter"/>
</dbReference>
<keyword evidence="8 12" id="KW-0472">Membrane</keyword>
<dbReference type="PROSITE" id="PS50835">
    <property type="entry name" value="IG_LIKE"/>
    <property type="match status" value="3"/>
</dbReference>
<dbReference type="Gene3D" id="2.60.40.10">
    <property type="entry name" value="Immunoglobulins"/>
    <property type="match status" value="9"/>
</dbReference>
<dbReference type="PANTHER" id="PTHR13771:SF9">
    <property type="entry name" value="INTERCELLULAR ADHESION MOLECULE 5"/>
    <property type="match status" value="1"/>
</dbReference>
<keyword evidence="9" id="KW-1015">Disulfide bond</keyword>
<dbReference type="FunFam" id="2.60.40.10:FF:000194">
    <property type="entry name" value="Intercellular adhesion molecule 1"/>
    <property type="match status" value="1"/>
</dbReference>
<evidence type="ECO:0000256" key="12">
    <source>
        <dbReference type="SAM" id="Phobius"/>
    </source>
</evidence>
<evidence type="ECO:0000256" key="3">
    <source>
        <dbReference type="ARBA" id="ARBA00022692"/>
    </source>
</evidence>
<dbReference type="FunFam" id="2.60.40.10:FF:000641">
    <property type="entry name" value="Intercellular adhesion molecule 1"/>
    <property type="match status" value="2"/>
</dbReference>
<dbReference type="InterPro" id="IPR013768">
    <property type="entry name" value="ICAM_N"/>
</dbReference>
<evidence type="ECO:0000256" key="10">
    <source>
        <dbReference type="ARBA" id="ARBA00023180"/>
    </source>
</evidence>
<dbReference type="InterPro" id="IPR047012">
    <property type="entry name" value="ICAM_VCAM"/>
</dbReference>
<feature type="transmembrane region" description="Helical" evidence="12">
    <location>
        <begin position="45"/>
        <end position="64"/>
    </location>
</feature>
<dbReference type="AlphaFoldDB" id="V8NZP9"/>
<dbReference type="Pfam" id="PF03921">
    <property type="entry name" value="ICAM_N"/>
    <property type="match status" value="1"/>
</dbReference>
<keyword evidence="3 12" id="KW-0812">Transmembrane</keyword>
<proteinExistence type="inferred from homology"/>
<dbReference type="PRINTS" id="PR01472">
    <property type="entry name" value="ICAMVCAM1"/>
</dbReference>
<dbReference type="InterPro" id="IPR048679">
    <property type="entry name" value="ICAM1_3_5_D2"/>
</dbReference>
<reference evidence="14 15" key="1">
    <citation type="journal article" date="2013" name="Proc. Natl. Acad. Sci. U.S.A.">
        <title>The king cobra genome reveals dynamic gene evolution and adaptation in the snake venom system.</title>
        <authorList>
            <person name="Vonk F.J."/>
            <person name="Casewell N.R."/>
            <person name="Henkel C.V."/>
            <person name="Heimberg A.M."/>
            <person name="Jansen H.J."/>
            <person name="McCleary R.J."/>
            <person name="Kerkkamp H.M."/>
            <person name="Vos R.A."/>
            <person name="Guerreiro I."/>
            <person name="Calvete J.J."/>
            <person name="Wuster W."/>
            <person name="Woods A.E."/>
            <person name="Logan J.M."/>
            <person name="Harrison R.A."/>
            <person name="Castoe T.A."/>
            <person name="de Koning A.P."/>
            <person name="Pollock D.D."/>
            <person name="Yandell M."/>
            <person name="Calderon D."/>
            <person name="Renjifo C."/>
            <person name="Currier R.B."/>
            <person name="Salgado D."/>
            <person name="Pla D."/>
            <person name="Sanz L."/>
            <person name="Hyder A.S."/>
            <person name="Ribeiro J.M."/>
            <person name="Arntzen J.W."/>
            <person name="van den Thillart G.E."/>
            <person name="Boetzer M."/>
            <person name="Pirovano W."/>
            <person name="Dirks R.P."/>
            <person name="Spaink H.P."/>
            <person name="Duboule D."/>
            <person name="McGlinn E."/>
            <person name="Kini R.M."/>
            <person name="Richardson M.K."/>
        </authorList>
    </citation>
    <scope>NUCLEOTIDE SEQUENCE</scope>
    <source>
        <tissue evidence="14">Blood</tissue>
    </source>
</reference>
<feature type="non-terminal residue" evidence="14">
    <location>
        <position position="1"/>
    </location>
</feature>
<comment type="subcellular location">
    <subcellularLocation>
        <location evidence="1">Membrane</location>
        <topology evidence="1">Single-pass type I membrane protein</topology>
    </subcellularLocation>
</comment>
<feature type="domain" description="Ig-like" evidence="13">
    <location>
        <begin position="784"/>
        <end position="851"/>
    </location>
</feature>
<feature type="domain" description="Ig-like" evidence="13">
    <location>
        <begin position="647"/>
        <end position="772"/>
    </location>
</feature>
<keyword evidence="10" id="KW-0325">Glycoprotein</keyword>
<dbReference type="EMBL" id="AZIM01001397">
    <property type="protein sequence ID" value="ETE67057.1"/>
    <property type="molecule type" value="Genomic_DNA"/>
</dbReference>